<proteinExistence type="inferred from homology"/>
<evidence type="ECO:0000256" key="4">
    <source>
        <dbReference type="ARBA" id="ARBA00017559"/>
    </source>
</evidence>
<dbReference type="OrthoDB" id="2016815at2759"/>
<dbReference type="Pfam" id="PF07986">
    <property type="entry name" value="TBCC"/>
    <property type="match status" value="1"/>
</dbReference>
<dbReference type="PROSITE" id="PS51329">
    <property type="entry name" value="C_CAP_COFACTOR_C"/>
    <property type="match status" value="1"/>
</dbReference>
<dbReference type="InterPro" id="IPR012945">
    <property type="entry name" value="Tubulin-bd_cofactor_C_dom"/>
</dbReference>
<dbReference type="PANTHER" id="PTHR16052:SF0">
    <property type="entry name" value="TBCC DOMAIN-CONTAINING PROTEIN 1"/>
    <property type="match status" value="1"/>
</dbReference>
<dbReference type="InterPro" id="IPR039589">
    <property type="entry name" value="TBCC1"/>
</dbReference>
<evidence type="ECO:0000256" key="5">
    <source>
        <dbReference type="ARBA" id="ARBA00022490"/>
    </source>
</evidence>
<dbReference type="EMBL" id="DF237083">
    <property type="protein sequence ID" value="GAQ83073.1"/>
    <property type="molecule type" value="Genomic_DNA"/>
</dbReference>
<dbReference type="Proteomes" id="UP000054558">
    <property type="component" value="Unassembled WGS sequence"/>
</dbReference>
<evidence type="ECO:0000256" key="3">
    <source>
        <dbReference type="ARBA" id="ARBA00008848"/>
    </source>
</evidence>
<protein>
    <recommendedName>
        <fullName evidence="4">TBCC domain-containing protein 1</fullName>
    </recommendedName>
</protein>
<evidence type="ECO:0000313" key="10">
    <source>
        <dbReference type="Proteomes" id="UP000054558"/>
    </source>
</evidence>
<reference evidence="9 10" key="1">
    <citation type="journal article" date="2014" name="Nat. Commun.">
        <title>Klebsormidium flaccidum genome reveals primary factors for plant terrestrial adaptation.</title>
        <authorList>
            <person name="Hori K."/>
            <person name="Maruyama F."/>
            <person name="Fujisawa T."/>
            <person name="Togashi T."/>
            <person name="Yamamoto N."/>
            <person name="Seo M."/>
            <person name="Sato S."/>
            <person name="Yamada T."/>
            <person name="Mori H."/>
            <person name="Tajima N."/>
            <person name="Moriyama T."/>
            <person name="Ikeuchi M."/>
            <person name="Watanabe M."/>
            <person name="Wada H."/>
            <person name="Kobayashi K."/>
            <person name="Saito M."/>
            <person name="Masuda T."/>
            <person name="Sasaki-Sekimoto Y."/>
            <person name="Mashiguchi K."/>
            <person name="Awai K."/>
            <person name="Shimojima M."/>
            <person name="Masuda S."/>
            <person name="Iwai M."/>
            <person name="Nobusawa T."/>
            <person name="Narise T."/>
            <person name="Kondo S."/>
            <person name="Saito H."/>
            <person name="Sato R."/>
            <person name="Murakawa M."/>
            <person name="Ihara Y."/>
            <person name="Oshima-Yamada Y."/>
            <person name="Ohtaka K."/>
            <person name="Satoh M."/>
            <person name="Sonobe K."/>
            <person name="Ishii M."/>
            <person name="Ohtani R."/>
            <person name="Kanamori-Sato M."/>
            <person name="Honoki R."/>
            <person name="Miyazaki D."/>
            <person name="Mochizuki H."/>
            <person name="Umetsu J."/>
            <person name="Higashi K."/>
            <person name="Shibata D."/>
            <person name="Kamiya Y."/>
            <person name="Sato N."/>
            <person name="Nakamura Y."/>
            <person name="Tabata S."/>
            <person name="Ida S."/>
            <person name="Kurokawa K."/>
            <person name="Ohta H."/>
        </authorList>
    </citation>
    <scope>NUCLEOTIDE SEQUENCE [LARGE SCALE GENOMIC DNA]</scope>
    <source>
        <strain evidence="9 10">NIES-2285</strain>
    </source>
</reference>
<keyword evidence="5" id="KW-0963">Cytoplasm</keyword>
<keyword evidence="6" id="KW-0206">Cytoskeleton</keyword>
<gene>
    <name evidence="9" type="ORF">KFL_001340280</name>
</gene>
<organism evidence="9 10">
    <name type="scientific">Klebsormidium nitens</name>
    <name type="common">Green alga</name>
    <name type="synonym">Ulothrix nitens</name>
    <dbReference type="NCBI Taxonomy" id="105231"/>
    <lineage>
        <taxon>Eukaryota</taxon>
        <taxon>Viridiplantae</taxon>
        <taxon>Streptophyta</taxon>
        <taxon>Klebsormidiophyceae</taxon>
        <taxon>Klebsormidiales</taxon>
        <taxon>Klebsormidiaceae</taxon>
        <taxon>Klebsormidium</taxon>
    </lineage>
</organism>
<evidence type="ECO:0000256" key="6">
    <source>
        <dbReference type="ARBA" id="ARBA00023212"/>
    </source>
</evidence>
<feature type="region of interest" description="Disordered" evidence="7">
    <location>
        <begin position="149"/>
        <end position="178"/>
    </location>
</feature>
<keyword evidence="10" id="KW-1185">Reference proteome</keyword>
<dbReference type="Gene3D" id="2.160.20.70">
    <property type="match status" value="1"/>
</dbReference>
<dbReference type="InterPro" id="IPR006599">
    <property type="entry name" value="CARP_motif"/>
</dbReference>
<dbReference type="InterPro" id="IPR016098">
    <property type="entry name" value="CAP/MinC_C"/>
</dbReference>
<evidence type="ECO:0000313" key="9">
    <source>
        <dbReference type="EMBL" id="GAQ83073.1"/>
    </source>
</evidence>
<comment type="similarity">
    <text evidence="3">Belongs to the TBCC family.</text>
</comment>
<feature type="region of interest" description="Disordered" evidence="7">
    <location>
        <begin position="262"/>
        <end position="300"/>
    </location>
</feature>
<comment type="subcellular location">
    <subcellularLocation>
        <location evidence="1">Cytoplasm</location>
        <location evidence="1">Cytoskeleton</location>
        <location evidence="1">Microtubule organizing center</location>
        <location evidence="1">Centrosome</location>
    </subcellularLocation>
    <subcellularLocation>
        <location evidence="2">Cytoplasm</location>
        <location evidence="2">Cytoskeleton</location>
        <location evidence="2">Spindle pole</location>
    </subcellularLocation>
</comment>
<feature type="compositionally biased region" description="Polar residues" evidence="7">
    <location>
        <begin position="151"/>
        <end position="160"/>
    </location>
</feature>
<feature type="domain" description="C-CAP/cofactor C-like" evidence="8">
    <location>
        <begin position="304"/>
        <end position="438"/>
    </location>
</feature>
<dbReference type="STRING" id="105231.A0A1Y1HY35"/>
<dbReference type="InterPro" id="IPR036223">
    <property type="entry name" value="CAP_C_sf"/>
</dbReference>
<dbReference type="InterPro" id="IPR017901">
    <property type="entry name" value="C-CAP_CF_C-like"/>
</dbReference>
<evidence type="ECO:0000256" key="1">
    <source>
        <dbReference type="ARBA" id="ARBA00004300"/>
    </source>
</evidence>
<evidence type="ECO:0000256" key="2">
    <source>
        <dbReference type="ARBA" id="ARBA00004647"/>
    </source>
</evidence>
<evidence type="ECO:0000256" key="7">
    <source>
        <dbReference type="SAM" id="MobiDB-lite"/>
    </source>
</evidence>
<accession>A0A1Y1HY35</accession>
<dbReference type="SUPFAM" id="SSF69340">
    <property type="entry name" value="C-terminal domain of adenylylcyclase associated protein"/>
    <property type="match status" value="1"/>
</dbReference>
<dbReference type="GO" id="GO:0000922">
    <property type="term" value="C:spindle pole"/>
    <property type="evidence" value="ECO:0007669"/>
    <property type="project" value="UniProtKB-SubCell"/>
</dbReference>
<dbReference type="PANTHER" id="PTHR16052">
    <property type="entry name" value="TBCC DOMAIN-CONTAINING PROTEIN 1"/>
    <property type="match status" value="1"/>
</dbReference>
<dbReference type="AlphaFoldDB" id="A0A1Y1HY35"/>
<evidence type="ECO:0000259" key="8">
    <source>
        <dbReference type="PROSITE" id="PS51329"/>
    </source>
</evidence>
<dbReference type="SMART" id="SM00673">
    <property type="entry name" value="CARP"/>
    <property type="match status" value="2"/>
</dbReference>
<sequence length="579" mass="62396">MAGAEAHTGPSTPGLHVRREPFEFGLLPLSSLYHKFADGVPAFLKLRARLQEKAGTSARVDASAIAETLSISHTHAHLLLDTLACVLPEDGPDADPLATAAVGEVDAVGADVDVLILFLFVQLYRRLPFRPHRDPASVADVWPQPSPFDNLASSPSSPLQNKAGLRHKSSWGGAEEEQHQLQFVQKHLPGMLETLAVDSEEGKAIGPSQFDKLGLLLRSADLSAAPLCHSTPFFANSDPAMPAAPVPASKVLQYLKESIHTASHKEEAAGTNGPQGGDVGMTDAPSSPSSSSGSSSFSNGGLWPRDWQPQGVTSVDGVTKMSVLKGESNIENGVIRVSHCHDAVVYVLAPLRYASIFGCTDCIVVLGATGKAVKVEHCERVQLLAPCARIRIANCRECVFYLGTNQNPLVLGDNHKIQVAPYNTFYPRLDAHLAEVGVDPSVNMWNVPITLGKTDPHDPNLPTAGAADGESETAALLPPERFVPFVVPFRTPATPSSPTEQQQQATRANPFVLPKAYLQALQQKTKTVETLRQTLKTAVLEENKKKELTNVIQAHFKEWLLASGNIRQVYDLARLDRDP</sequence>
<name>A0A1Y1HY35_KLENI</name>
<feature type="compositionally biased region" description="Low complexity" evidence="7">
    <location>
        <begin position="286"/>
        <end position="298"/>
    </location>
</feature>
<dbReference type="OMA" id="VPNAWDQ"/>